<dbReference type="OrthoDB" id="2455313at2"/>
<gene>
    <name evidence="1" type="ORF">BHF71_08180</name>
</gene>
<accession>A0A1D2YV60</accession>
<dbReference type="RefSeq" id="WP_069656512.1">
    <property type="nucleotide sequence ID" value="NZ_MIJF01000018.1"/>
</dbReference>
<protein>
    <submittedName>
        <fullName evidence="1">Spore gernimation protein GerPD</fullName>
    </submittedName>
</protein>
<proteinExistence type="predicted"/>
<keyword evidence="2" id="KW-1185">Reference proteome</keyword>
<evidence type="ECO:0000313" key="1">
    <source>
        <dbReference type="EMBL" id="OEF99590.1"/>
    </source>
</evidence>
<name>A0A1D2YV60_9BACI</name>
<dbReference type="STRING" id="337097.BHF71_08180"/>
<organism evidence="1 2">
    <name type="scientific">Vulcanibacillus modesticaldus</name>
    <dbReference type="NCBI Taxonomy" id="337097"/>
    <lineage>
        <taxon>Bacteria</taxon>
        <taxon>Bacillati</taxon>
        <taxon>Bacillota</taxon>
        <taxon>Bacilli</taxon>
        <taxon>Bacillales</taxon>
        <taxon>Bacillaceae</taxon>
        <taxon>Vulcanibacillus</taxon>
    </lineage>
</organism>
<sequence>MEFTVINHGISIGDIKIGAVASSAVFLIGDAQEITPSSIFDTPPESLIIGPMVPLSPE</sequence>
<dbReference type="AlphaFoldDB" id="A0A1D2YV60"/>
<evidence type="ECO:0000313" key="2">
    <source>
        <dbReference type="Proteomes" id="UP000243739"/>
    </source>
</evidence>
<comment type="caution">
    <text evidence="1">The sequence shown here is derived from an EMBL/GenBank/DDBJ whole genome shotgun (WGS) entry which is preliminary data.</text>
</comment>
<reference evidence="1 2" key="1">
    <citation type="submission" date="2016-09" db="EMBL/GenBank/DDBJ databases">
        <title>Draft genome sequence for the type strain of Vulcanibacillus modesticaldus BR, a strictly anaerobic, moderately thermophilic, and nitrate-reducing bacterium from deep sea-hydrothermal vents of the Mid-Atlantic Ridge.</title>
        <authorList>
            <person name="Abin C.A."/>
            <person name="Hollibaugh J.T."/>
        </authorList>
    </citation>
    <scope>NUCLEOTIDE SEQUENCE [LARGE SCALE GENOMIC DNA]</scope>
    <source>
        <strain evidence="1 2">BR</strain>
    </source>
</reference>
<dbReference type="EMBL" id="MIJF01000018">
    <property type="protein sequence ID" value="OEF99590.1"/>
    <property type="molecule type" value="Genomic_DNA"/>
</dbReference>
<dbReference type="Proteomes" id="UP000243739">
    <property type="component" value="Unassembled WGS sequence"/>
</dbReference>